<feature type="domain" description="HFX-2341-like N-terminal" evidence="1">
    <location>
        <begin position="27"/>
        <end position="154"/>
    </location>
</feature>
<dbReference type="InterPro" id="IPR036388">
    <property type="entry name" value="WH-like_DNA-bd_sf"/>
</dbReference>
<reference evidence="3 4" key="1">
    <citation type="submission" date="2013-07" db="EMBL/GenBank/DDBJ databases">
        <title>Genome of Archaeoglobus fulgidus.</title>
        <authorList>
            <person name="Fiebig A."/>
            <person name="Birkeland N.-K."/>
        </authorList>
    </citation>
    <scope>NUCLEOTIDE SEQUENCE [LARGE SCALE GENOMIC DNA]</scope>
    <source>
        <strain evidence="3 4">DSM 8774</strain>
    </source>
</reference>
<evidence type="ECO:0000313" key="4">
    <source>
        <dbReference type="Proteomes" id="UP000028501"/>
    </source>
</evidence>
<dbReference type="EMBL" id="CP006577">
    <property type="protein sequence ID" value="AIG97400.1"/>
    <property type="molecule type" value="Genomic_DNA"/>
</dbReference>
<feature type="domain" description="DUF6293" evidence="2">
    <location>
        <begin position="176"/>
        <end position="272"/>
    </location>
</feature>
<organism evidence="3 4">
    <name type="scientific">Archaeoglobus fulgidus DSM 8774</name>
    <dbReference type="NCBI Taxonomy" id="1344584"/>
    <lineage>
        <taxon>Archaea</taxon>
        <taxon>Methanobacteriati</taxon>
        <taxon>Methanobacteriota</taxon>
        <taxon>Archaeoglobi</taxon>
        <taxon>Archaeoglobales</taxon>
        <taxon>Archaeoglobaceae</taxon>
        <taxon>Archaeoglobus</taxon>
    </lineage>
</organism>
<dbReference type="InterPro" id="IPR054162">
    <property type="entry name" value="DUF6293_C"/>
</dbReference>
<name>A0A075WAI6_ARCFL</name>
<protein>
    <submittedName>
        <fullName evidence="3">Uncharacterized protein</fullName>
    </submittedName>
</protein>
<proteinExistence type="predicted"/>
<dbReference type="Proteomes" id="UP000028501">
    <property type="component" value="Chromosome"/>
</dbReference>
<sequence length="280" mass="32726">MVFCYTIKYLTMFTITSITMKTLRVAHIVPLGFERSIVTKAIRKIGGGRVHILSIGPENARLRDPYLYKKQQYFTNAVINDLREMGYEVEFHDVDLFDFESVLSKISELIIQERKRGARVYINISAFGRLVAVAASLAGWYHDCIVYYVEPDRYYEGEKEFYEYGRSVCIDPEIMELPKIEIAKLSKEERFTLSFLLDNGGRAKTDEILKALGDEFQEFKIECRDRREKQIALNKLNRRILDKLESKKYVERIKVGRYNRINLTDEGKIIALLEGRAFKE</sequence>
<dbReference type="InterPro" id="IPR046260">
    <property type="entry name" value="HFX_2341-like_N"/>
</dbReference>
<dbReference type="AlphaFoldDB" id="A0A075WAI6"/>
<gene>
    <name evidence="3" type="ORF">AFULGI_00005990</name>
</gene>
<evidence type="ECO:0000259" key="1">
    <source>
        <dbReference type="Pfam" id="PF19810"/>
    </source>
</evidence>
<accession>A0A075WAI6</accession>
<dbReference type="Pfam" id="PF22665">
    <property type="entry name" value="WHD_DUF6293"/>
    <property type="match status" value="1"/>
</dbReference>
<dbReference type="HOGENOM" id="CLU_087820_0_0_2"/>
<dbReference type="Gene3D" id="1.10.10.10">
    <property type="entry name" value="Winged helix-like DNA-binding domain superfamily/Winged helix DNA-binding domain"/>
    <property type="match status" value="1"/>
</dbReference>
<dbReference type="Pfam" id="PF19810">
    <property type="entry name" value="HFX_2341_N"/>
    <property type="match status" value="1"/>
</dbReference>
<evidence type="ECO:0000259" key="2">
    <source>
        <dbReference type="Pfam" id="PF22665"/>
    </source>
</evidence>
<evidence type="ECO:0000313" key="3">
    <source>
        <dbReference type="EMBL" id="AIG97400.1"/>
    </source>
</evidence>
<dbReference type="KEGG" id="afg:AFULGI_00005990"/>